<dbReference type="PROSITE" id="PS50053">
    <property type="entry name" value="UBIQUITIN_2"/>
    <property type="match status" value="1"/>
</dbReference>
<name>A0ABQ7XJK3_BRANA</name>
<dbReference type="SMART" id="SM00454">
    <property type="entry name" value="SAM"/>
    <property type="match status" value="1"/>
</dbReference>
<keyword evidence="1" id="KW-0677">Repeat</keyword>
<dbReference type="CDD" id="cd09487">
    <property type="entry name" value="SAM_superfamily"/>
    <property type="match status" value="1"/>
</dbReference>
<accession>A0ABQ7XJK3</accession>
<dbReference type="SUPFAM" id="SSF47769">
    <property type="entry name" value="SAM/Pointed domain"/>
    <property type="match status" value="1"/>
</dbReference>
<evidence type="ECO:0000259" key="3">
    <source>
        <dbReference type="PROSITE" id="PS50053"/>
    </source>
</evidence>
<dbReference type="PROSITE" id="PS50105">
    <property type="entry name" value="SAM_DOMAIN"/>
    <property type="match status" value="1"/>
</dbReference>
<keyword evidence="6" id="KW-1185">Reference proteome</keyword>
<dbReference type="Proteomes" id="UP000824890">
    <property type="component" value="Unassembled WGS sequence"/>
</dbReference>
<evidence type="ECO:0008006" key="7">
    <source>
        <dbReference type="Google" id="ProtNLM"/>
    </source>
</evidence>
<dbReference type="Gene3D" id="1.10.150.50">
    <property type="entry name" value="Transcription Factor, Ets-1"/>
    <property type="match status" value="1"/>
</dbReference>
<feature type="domain" description="SAM" evidence="4">
    <location>
        <begin position="200"/>
        <end position="247"/>
    </location>
</feature>
<dbReference type="InterPro" id="IPR029071">
    <property type="entry name" value="Ubiquitin-like_domsf"/>
</dbReference>
<feature type="compositionally biased region" description="Basic and acidic residues" evidence="2">
    <location>
        <begin position="98"/>
        <end position="120"/>
    </location>
</feature>
<protein>
    <recommendedName>
        <fullName evidence="7">SAM domain-containing protein</fullName>
    </recommendedName>
</protein>
<dbReference type="InterPro" id="IPR000626">
    <property type="entry name" value="Ubiquitin-like_dom"/>
</dbReference>
<dbReference type="Pfam" id="PF00536">
    <property type="entry name" value="SAM_1"/>
    <property type="match status" value="1"/>
</dbReference>
<dbReference type="Pfam" id="PF11976">
    <property type="entry name" value="Rad60-SLD"/>
    <property type="match status" value="1"/>
</dbReference>
<evidence type="ECO:0000313" key="6">
    <source>
        <dbReference type="Proteomes" id="UP000824890"/>
    </source>
</evidence>
<reference evidence="5 6" key="1">
    <citation type="submission" date="2021-05" db="EMBL/GenBank/DDBJ databases">
        <title>Genome Assembly of Synthetic Allotetraploid Brassica napus Reveals Homoeologous Exchanges between Subgenomes.</title>
        <authorList>
            <person name="Davis J.T."/>
        </authorList>
    </citation>
    <scope>NUCLEOTIDE SEQUENCE [LARGE SCALE GENOMIC DNA]</scope>
    <source>
        <strain evidence="6">cv. Da-Ae</strain>
        <tissue evidence="5">Seedling</tissue>
    </source>
</reference>
<dbReference type="InterPro" id="IPR001660">
    <property type="entry name" value="SAM"/>
</dbReference>
<gene>
    <name evidence="5" type="ORF">HID58_084380</name>
</gene>
<feature type="region of interest" description="Disordered" evidence="2">
    <location>
        <begin position="81"/>
        <end position="120"/>
    </location>
</feature>
<comment type="caution">
    <text evidence="5">The sequence shown here is derived from an EMBL/GenBank/DDBJ whole genome shotgun (WGS) entry which is preliminary data.</text>
</comment>
<evidence type="ECO:0000313" key="5">
    <source>
        <dbReference type="EMBL" id="KAH0856119.1"/>
    </source>
</evidence>
<dbReference type="EMBL" id="JAGKQM010000019">
    <property type="protein sequence ID" value="KAH0856119.1"/>
    <property type="molecule type" value="Genomic_DNA"/>
</dbReference>
<organism evidence="5 6">
    <name type="scientific">Brassica napus</name>
    <name type="common">Rape</name>
    <dbReference type="NCBI Taxonomy" id="3708"/>
    <lineage>
        <taxon>Eukaryota</taxon>
        <taxon>Viridiplantae</taxon>
        <taxon>Streptophyta</taxon>
        <taxon>Embryophyta</taxon>
        <taxon>Tracheophyta</taxon>
        <taxon>Spermatophyta</taxon>
        <taxon>Magnoliopsida</taxon>
        <taxon>eudicotyledons</taxon>
        <taxon>Gunneridae</taxon>
        <taxon>Pentapetalae</taxon>
        <taxon>rosids</taxon>
        <taxon>malvids</taxon>
        <taxon>Brassicales</taxon>
        <taxon>Brassicaceae</taxon>
        <taxon>Brassiceae</taxon>
        <taxon>Brassica</taxon>
    </lineage>
</organism>
<dbReference type="SUPFAM" id="SSF54236">
    <property type="entry name" value="Ubiquitin-like"/>
    <property type="match status" value="1"/>
</dbReference>
<sequence length="263" mass="29565">MYDEEEHRVFRMRRNDKMSKVMERYNDARGAELGTYVFLSEGGSMINKDKTPDEMEIKDGDQIDAMLHQHGGFGPSSIKQTVKNRLNGGSGDFSSHGGRQDGDKWEHDLFNDDKPRLSNRRVDPKDLRLKLQKKHHGLQTRLGGASLDLRQKLSGIKNPQPRSTGNLPNAIREDTRPAVMNVSGETKAASNKAIKKKPQQADTSVHSFLESLGLEKYSTSFQVEEVDMDALMHMTDDDLKALLIPMGPRKKILLAFRFASSLG</sequence>
<feature type="domain" description="Ubiquitin-like" evidence="3">
    <location>
        <begin position="1"/>
        <end position="72"/>
    </location>
</feature>
<dbReference type="PANTHER" id="PTHR10627:SF81">
    <property type="entry name" value="(RAPE) HYPOTHETICAL PROTEIN"/>
    <property type="match status" value="1"/>
</dbReference>
<dbReference type="PANTHER" id="PTHR10627">
    <property type="entry name" value="SCP160"/>
    <property type="match status" value="1"/>
</dbReference>
<dbReference type="InterPro" id="IPR013761">
    <property type="entry name" value="SAM/pointed_sf"/>
</dbReference>
<evidence type="ECO:0000256" key="1">
    <source>
        <dbReference type="ARBA" id="ARBA00022737"/>
    </source>
</evidence>
<dbReference type="InterPro" id="IPR022617">
    <property type="entry name" value="Rad60/SUMO-like_dom"/>
</dbReference>
<evidence type="ECO:0000259" key="4">
    <source>
        <dbReference type="PROSITE" id="PS50105"/>
    </source>
</evidence>
<evidence type="ECO:0000256" key="2">
    <source>
        <dbReference type="SAM" id="MobiDB-lite"/>
    </source>
</evidence>
<dbReference type="Gene3D" id="3.10.20.90">
    <property type="entry name" value="Phosphatidylinositol 3-kinase Catalytic Subunit, Chain A, domain 1"/>
    <property type="match status" value="1"/>
</dbReference>
<proteinExistence type="predicted"/>